<dbReference type="CDD" id="cd04465">
    <property type="entry name" value="S1_RPS1_repeat_ec2_hs2"/>
    <property type="match status" value="1"/>
</dbReference>
<dbReference type="FunFam" id="2.40.50.140:FF:000011">
    <property type="entry name" value="30S ribosomal protein S1"/>
    <property type="match status" value="1"/>
</dbReference>
<feature type="domain" description="S1 motif" evidence="8">
    <location>
        <begin position="277"/>
        <end position="347"/>
    </location>
</feature>
<evidence type="ECO:0000256" key="3">
    <source>
        <dbReference type="ARBA" id="ARBA00022884"/>
    </source>
</evidence>
<feature type="domain" description="S1 motif" evidence="8">
    <location>
        <begin position="364"/>
        <end position="434"/>
    </location>
</feature>
<dbReference type="NCBIfam" id="NF004954">
    <property type="entry name" value="PRK06299.1-4"/>
    <property type="match status" value="1"/>
</dbReference>
<sequence length="561" mass="61255">MTESFAALFEESELNLNVEKGAVIQGVVVSIDDDWVTVDTGLKSEGVVARAEFLNEQRELEVAVGDNVDVVVEALDNGMGQTVLSREKAKRAETWTKLEKIFEDGEIVTGLISGKVKGGFTVDIGPVRAFLPGSLVDTRPIRDTTHLEGKELEFKVIKLDAKRNNVVVSRRAVMEAESSADREALLSQLEEGQTVTGTIKNLTEYGAFVDLGGIDGLLHITDMAWKRIKHPSEVVEVGQEVTVKVLKFDKERNRVSLGLKQLGQDPWMEIMSRYPKGSIVKARVTNLTDYGCFAEIAEGVEGLVHVSEMDHTNKNIHPSKVVQIGDEVDVMVLEVDEERRRISLGIKQTRANPWEEFAKNNEKGNKVSGSIKSITDFGIFIGLDGGIDGLVHLSDISWNESGEDAIRRYKKGDTVEAVILSVDAEGNRISLGIKQLNSDPFNDFLAANERGALVKGTVTAVDAKGATVKLADEVEAQLKASEINRDRVEDATKFLEVGQEVEAKIINVDRKSRAINLSIKAKDEAEEKEALNNARQAAAQAGGDANGPKTLGDLIKAAQNK</sequence>
<keyword evidence="4 6" id="KW-0689">Ribosomal protein</keyword>
<feature type="compositionally biased region" description="Low complexity" evidence="7">
    <location>
        <begin position="531"/>
        <end position="547"/>
    </location>
</feature>
<organism evidence="9 10">
    <name type="scientific">Acinetobacter marinus</name>
    <dbReference type="NCBI Taxonomy" id="281375"/>
    <lineage>
        <taxon>Bacteria</taxon>
        <taxon>Pseudomonadati</taxon>
        <taxon>Pseudomonadota</taxon>
        <taxon>Gammaproteobacteria</taxon>
        <taxon>Moraxellales</taxon>
        <taxon>Moraxellaceae</taxon>
        <taxon>Acinetobacter</taxon>
    </lineage>
</organism>
<dbReference type="EMBL" id="FMYK01000001">
    <property type="protein sequence ID" value="SDB81869.1"/>
    <property type="molecule type" value="Genomic_DNA"/>
</dbReference>
<dbReference type="Pfam" id="PF00575">
    <property type="entry name" value="S1"/>
    <property type="match status" value="6"/>
</dbReference>
<feature type="domain" description="S1 motif" evidence="8">
    <location>
        <begin position="192"/>
        <end position="260"/>
    </location>
</feature>
<dbReference type="PIRSF" id="PIRSF002111">
    <property type="entry name" value="RpsA"/>
    <property type="match status" value="1"/>
</dbReference>
<dbReference type="FunFam" id="2.40.50.140:FF:000016">
    <property type="entry name" value="30S ribosomal protein S1"/>
    <property type="match status" value="1"/>
</dbReference>
<dbReference type="NCBIfam" id="NF004952">
    <property type="entry name" value="PRK06299.1-2"/>
    <property type="match status" value="1"/>
</dbReference>
<dbReference type="CDD" id="cd05691">
    <property type="entry name" value="S1_RPS1_repeat_ec6"/>
    <property type="match status" value="1"/>
</dbReference>
<dbReference type="InterPro" id="IPR050437">
    <property type="entry name" value="Ribos_protein_bS1-like"/>
</dbReference>
<keyword evidence="10" id="KW-1185">Reference proteome</keyword>
<keyword evidence="3 6" id="KW-0694">RNA-binding</keyword>
<dbReference type="NCBIfam" id="NF005208">
    <property type="entry name" value="PRK06676.1"/>
    <property type="match status" value="1"/>
</dbReference>
<dbReference type="PRINTS" id="PR00681">
    <property type="entry name" value="RIBOSOMALS1"/>
</dbReference>
<dbReference type="CDD" id="cd05688">
    <property type="entry name" value="S1_RPS1_repeat_ec3"/>
    <property type="match status" value="1"/>
</dbReference>
<dbReference type="GO" id="GO:0003729">
    <property type="term" value="F:mRNA binding"/>
    <property type="evidence" value="ECO:0007669"/>
    <property type="project" value="TreeGrafter"/>
</dbReference>
<dbReference type="SMART" id="SM00316">
    <property type="entry name" value="S1"/>
    <property type="match status" value="6"/>
</dbReference>
<dbReference type="FunFam" id="2.40.50.140:FF:000018">
    <property type="entry name" value="30S ribosomal protein S1"/>
    <property type="match status" value="1"/>
</dbReference>
<evidence type="ECO:0000256" key="5">
    <source>
        <dbReference type="ARBA" id="ARBA00023274"/>
    </source>
</evidence>
<dbReference type="PANTHER" id="PTHR10724:SF7">
    <property type="entry name" value="SMALL RIBOSOMAL SUBUNIT PROTEIN BS1C"/>
    <property type="match status" value="1"/>
</dbReference>
<evidence type="ECO:0000256" key="4">
    <source>
        <dbReference type="ARBA" id="ARBA00022980"/>
    </source>
</evidence>
<keyword evidence="5 6" id="KW-0687">Ribonucleoprotein</keyword>
<dbReference type="SUPFAM" id="SSF50249">
    <property type="entry name" value="Nucleic acid-binding proteins"/>
    <property type="match status" value="6"/>
</dbReference>
<gene>
    <name evidence="9" type="ORF">SAMN05421749_10131</name>
</gene>
<accession>A0A1G6GIX3</accession>
<proteinExistence type="inferred from homology"/>
<feature type="domain" description="S1 motif" evidence="8">
    <location>
        <begin position="105"/>
        <end position="171"/>
    </location>
</feature>
<dbReference type="Gene3D" id="2.40.50.140">
    <property type="entry name" value="Nucleic acid-binding proteins"/>
    <property type="match status" value="6"/>
</dbReference>
<dbReference type="GO" id="GO:0022627">
    <property type="term" value="C:cytosolic small ribosomal subunit"/>
    <property type="evidence" value="ECO:0007669"/>
    <property type="project" value="TreeGrafter"/>
</dbReference>
<evidence type="ECO:0000313" key="10">
    <source>
        <dbReference type="Proteomes" id="UP000242317"/>
    </source>
</evidence>
<evidence type="ECO:0000259" key="8">
    <source>
        <dbReference type="PROSITE" id="PS50126"/>
    </source>
</evidence>
<dbReference type="InterPro" id="IPR003029">
    <property type="entry name" value="S1_domain"/>
</dbReference>
<dbReference type="GO" id="GO:0006412">
    <property type="term" value="P:translation"/>
    <property type="evidence" value="ECO:0007669"/>
    <property type="project" value="InterPro"/>
</dbReference>
<dbReference type="InterPro" id="IPR035104">
    <property type="entry name" value="Ribosomal_protein_S1-like"/>
</dbReference>
<dbReference type="OrthoDB" id="9804077at2"/>
<comment type="function">
    <text evidence="6">Binds mRNA; thus facilitating recognition of the initiation point. It is needed to translate mRNA with a short Shine-Dalgarno (SD) purine-rich sequence.</text>
</comment>
<name>A0A1G6GIX3_9GAMM</name>
<dbReference type="AlphaFoldDB" id="A0A1G6GIX3"/>
<dbReference type="PROSITE" id="PS50126">
    <property type="entry name" value="S1"/>
    <property type="match status" value="6"/>
</dbReference>
<dbReference type="CDD" id="cd05687">
    <property type="entry name" value="S1_RPS1_repeat_ec1_hs1"/>
    <property type="match status" value="1"/>
</dbReference>
<dbReference type="Proteomes" id="UP000242317">
    <property type="component" value="Unassembled WGS sequence"/>
</dbReference>
<keyword evidence="2" id="KW-0677">Repeat</keyword>
<feature type="region of interest" description="Disordered" evidence="7">
    <location>
        <begin position="530"/>
        <end position="561"/>
    </location>
</feature>
<evidence type="ECO:0000256" key="1">
    <source>
        <dbReference type="ARBA" id="ARBA00006767"/>
    </source>
</evidence>
<reference evidence="10" key="1">
    <citation type="submission" date="2016-09" db="EMBL/GenBank/DDBJ databases">
        <authorList>
            <person name="Varghese N."/>
            <person name="Submissions S."/>
        </authorList>
    </citation>
    <scope>NUCLEOTIDE SEQUENCE [LARGE SCALE GENOMIC DNA]</scope>
    <source>
        <strain evidence="10">ANC 3699</strain>
    </source>
</reference>
<evidence type="ECO:0000256" key="7">
    <source>
        <dbReference type="SAM" id="MobiDB-lite"/>
    </source>
</evidence>
<dbReference type="NCBIfam" id="TIGR00717">
    <property type="entry name" value="rpsA"/>
    <property type="match status" value="1"/>
</dbReference>
<dbReference type="InterPro" id="IPR000110">
    <property type="entry name" value="Ribosomal_bS1"/>
</dbReference>
<evidence type="ECO:0000313" key="9">
    <source>
        <dbReference type="EMBL" id="SDB81869.1"/>
    </source>
</evidence>
<evidence type="ECO:0000256" key="2">
    <source>
        <dbReference type="ARBA" id="ARBA00022737"/>
    </source>
</evidence>
<feature type="domain" description="S1 motif" evidence="8">
    <location>
        <begin position="451"/>
        <end position="520"/>
    </location>
</feature>
<dbReference type="GO" id="GO:0003735">
    <property type="term" value="F:structural constituent of ribosome"/>
    <property type="evidence" value="ECO:0007669"/>
    <property type="project" value="InterPro"/>
</dbReference>
<comment type="similarity">
    <text evidence="1 6">Belongs to the bacterial ribosomal protein bS1 family.</text>
</comment>
<feature type="domain" description="S1 motif" evidence="8">
    <location>
        <begin position="21"/>
        <end position="87"/>
    </location>
</feature>
<protein>
    <recommendedName>
        <fullName evidence="6">30S ribosomal protein S1</fullName>
    </recommendedName>
</protein>
<dbReference type="PANTHER" id="PTHR10724">
    <property type="entry name" value="30S RIBOSOMAL PROTEIN S1"/>
    <property type="match status" value="1"/>
</dbReference>
<dbReference type="InterPro" id="IPR012340">
    <property type="entry name" value="NA-bd_OB-fold"/>
</dbReference>
<evidence type="ECO:0000256" key="6">
    <source>
        <dbReference type="PIRNR" id="PIRNR002111"/>
    </source>
</evidence>
<dbReference type="RefSeq" id="WP_092614293.1">
    <property type="nucleotide sequence ID" value="NZ_FMYK01000001.1"/>
</dbReference>